<dbReference type="InterPro" id="IPR048755">
    <property type="entry name" value="SusG_CBM58"/>
</dbReference>
<reference evidence="5 6" key="1">
    <citation type="submission" date="2019-02" db="EMBL/GenBank/DDBJ databases">
        <authorList>
            <consortium name="Pathogen Informatics"/>
        </authorList>
    </citation>
    <scope>NUCLEOTIDE SEQUENCE [LARGE SCALE GENOMIC DNA]</scope>
    <source>
        <strain evidence="5 6">3012STDY7078512</strain>
    </source>
</reference>
<evidence type="ECO:0000256" key="2">
    <source>
        <dbReference type="ARBA" id="ARBA00023295"/>
    </source>
</evidence>
<dbReference type="Gene3D" id="2.60.40.1180">
    <property type="entry name" value="Golgi alpha-mannosidase II"/>
    <property type="match status" value="1"/>
</dbReference>
<dbReference type="GO" id="GO:0009313">
    <property type="term" value="P:oligosaccharide catabolic process"/>
    <property type="evidence" value="ECO:0007669"/>
    <property type="project" value="TreeGrafter"/>
</dbReference>
<dbReference type="AlphaFoldDB" id="A0A449HZN4"/>
<dbReference type="RefSeq" id="WP_131751294.1">
    <property type="nucleotide sequence ID" value="NZ_CAACYH010000002.1"/>
</dbReference>
<organism evidence="5 6">
    <name type="scientific">Prevotella heparinolytica</name>
    <dbReference type="NCBI Taxonomy" id="28113"/>
    <lineage>
        <taxon>Bacteria</taxon>
        <taxon>Pseudomonadati</taxon>
        <taxon>Bacteroidota</taxon>
        <taxon>Bacteroidia</taxon>
        <taxon>Bacteroidales</taxon>
        <taxon>Bacteroidaceae</taxon>
        <taxon>Bacteroides</taxon>
    </lineage>
</organism>
<protein>
    <submittedName>
        <fullName evidence="5">Alpha-amylase</fullName>
        <ecNumber evidence="5">3.2.1.1</ecNumber>
    </submittedName>
</protein>
<dbReference type="CDD" id="cd11316">
    <property type="entry name" value="AmyAc_bac2_AmyA"/>
    <property type="match status" value="1"/>
</dbReference>
<dbReference type="InterPro" id="IPR024361">
    <property type="entry name" value="BACON"/>
</dbReference>
<dbReference type="Pfam" id="PF00128">
    <property type="entry name" value="Alpha-amylase"/>
    <property type="match status" value="2"/>
</dbReference>
<dbReference type="OrthoDB" id="9805159at2"/>
<keyword evidence="2 5" id="KW-0326">Glycosidase</keyword>
<dbReference type="CDD" id="cd14948">
    <property type="entry name" value="BACON"/>
    <property type="match status" value="1"/>
</dbReference>
<evidence type="ECO:0000313" key="6">
    <source>
        <dbReference type="Proteomes" id="UP000396835"/>
    </source>
</evidence>
<evidence type="ECO:0000259" key="4">
    <source>
        <dbReference type="SMART" id="SM00642"/>
    </source>
</evidence>
<dbReference type="InterPro" id="IPR013780">
    <property type="entry name" value="Glyco_hydro_b"/>
</dbReference>
<feature type="domain" description="Glycosyl hydrolase family 13 catalytic" evidence="4">
    <location>
        <begin position="163"/>
        <end position="677"/>
    </location>
</feature>
<feature type="signal peptide" evidence="3">
    <location>
        <begin position="1"/>
        <end position="29"/>
    </location>
</feature>
<dbReference type="Pfam" id="PF13004">
    <property type="entry name" value="BACON"/>
    <property type="match status" value="1"/>
</dbReference>
<dbReference type="InterPro" id="IPR006047">
    <property type="entry name" value="GH13_cat_dom"/>
</dbReference>
<dbReference type="SMART" id="SM00642">
    <property type="entry name" value="Aamy"/>
    <property type="match status" value="1"/>
</dbReference>
<dbReference type="EMBL" id="CAACYH010000002">
    <property type="protein sequence ID" value="VFB12641.1"/>
    <property type="molecule type" value="Genomic_DNA"/>
</dbReference>
<proteinExistence type="inferred from homology"/>
<dbReference type="InterPro" id="IPR013783">
    <property type="entry name" value="Ig-like_fold"/>
</dbReference>
<dbReference type="PANTHER" id="PTHR10357:SF179">
    <property type="entry name" value="NEUTRAL AND BASIC AMINO ACID TRANSPORT PROTEIN RBAT"/>
    <property type="match status" value="1"/>
</dbReference>
<evidence type="ECO:0000256" key="3">
    <source>
        <dbReference type="SAM" id="SignalP"/>
    </source>
</evidence>
<dbReference type="GO" id="GO:0004556">
    <property type="term" value="F:alpha-amylase activity"/>
    <property type="evidence" value="ECO:0007669"/>
    <property type="project" value="UniProtKB-EC"/>
</dbReference>
<dbReference type="InterPro" id="IPR017853">
    <property type="entry name" value="GH"/>
</dbReference>
<dbReference type="Pfam" id="PF20756">
    <property type="entry name" value="SusG_CBM58"/>
    <property type="match status" value="1"/>
</dbReference>
<comment type="similarity">
    <text evidence="1">Belongs to the glycosyl hydrolase 13 family.</text>
</comment>
<evidence type="ECO:0000313" key="5">
    <source>
        <dbReference type="EMBL" id="VFB12641.1"/>
    </source>
</evidence>
<keyword evidence="3" id="KW-0732">Signal</keyword>
<accession>A0A449HZN4</accession>
<dbReference type="Gene3D" id="2.60.40.10">
    <property type="entry name" value="Immunoglobulins"/>
    <property type="match status" value="2"/>
</dbReference>
<dbReference type="EC" id="3.2.1.1" evidence="5"/>
<dbReference type="PANTHER" id="PTHR10357">
    <property type="entry name" value="ALPHA-AMYLASE FAMILY MEMBER"/>
    <property type="match status" value="1"/>
</dbReference>
<dbReference type="SUPFAM" id="SSF51445">
    <property type="entry name" value="(Trans)glycosidases"/>
    <property type="match status" value="1"/>
</dbReference>
<evidence type="ECO:0000256" key="1">
    <source>
        <dbReference type="ARBA" id="ARBA00008061"/>
    </source>
</evidence>
<name>A0A449HZN4_9BACE</name>
<sequence>MRILKDYFFSSLLLVILCCGLSFSLQSCSDDKTEDIPTVIGNSTSSGVALGSEYTFTAAAGTQSLSFYASRDWTIQSAADWCKLSATSGKAGNASVNIQVTENTEAGDRNTVITIIAGETGNTAKKEIRIVQKKTDAPVVEWSAVVASPDSWDNQKRADISYQLLLYSFADSNGDKYGDINGVISKLDYINSLGVKAIWLSPIHPSPSYHGYDVTDYTKVNPKFGTETDFNRLVAEARNRGIKIYLDYVLNHTSVEHPWFQTAKTSTDNAYRDYYTFSQDPAADIKAGKIDMIASEGAGGYNVGEWFSTTTSSDAVKACYKFRLDWSNASKPTVTVTKAETADKDNPDQSTTGAKYLYFGEGVTKKFYDKGNGIYELTVDFASAWGFLIRTSTTEWGNHKYGASSAGTKVKFGEALALKQGDDAKDILLESMNLWYYHSHFYTGSFADLNYGKVANLKNSPAFKEVVAAAKGWVDRGVEGFRLDAVKHIYHNAKGTENPDFLKTFYDELNIYYKQKGNADELYMVGEVLSGAAEVAPYYKGLPALFEFDFWYRLEWAINNGTGCYFAKDIMGYQQLYAAQRSNYIEATKLSNHDEDRTASKLGRSVDKEKLAAAVLLTGPGEPYIYYGEELGLYGMKTNGDEYVRGPMLWGDNTVTSYTDKIDKNVASDIQSVAEQQKDEKSLLNVYVRFAKLRNTYPALAEGTMSKHAVYNENNSTAGKSIAAWYMTKGSEKMLVVHNFGSSAVEIALSDKIEKAVGLNGDVQQKTADNSTQVKMGAYSSVVFRIAQ</sequence>
<dbReference type="InterPro" id="IPR056300">
    <property type="entry name" value="SusG-like_C"/>
</dbReference>
<dbReference type="Pfam" id="PF23915">
    <property type="entry name" value="SusG_C"/>
    <property type="match status" value="1"/>
</dbReference>
<dbReference type="Proteomes" id="UP000396835">
    <property type="component" value="Unassembled WGS sequence"/>
</dbReference>
<keyword evidence="5" id="KW-0378">Hydrolase</keyword>
<dbReference type="Gene3D" id="3.20.20.80">
    <property type="entry name" value="Glycosidases"/>
    <property type="match status" value="2"/>
</dbReference>
<feature type="chain" id="PRO_5019272627" evidence="3">
    <location>
        <begin position="30"/>
        <end position="788"/>
    </location>
</feature>
<dbReference type="PROSITE" id="PS51257">
    <property type="entry name" value="PROKAR_LIPOPROTEIN"/>
    <property type="match status" value="1"/>
</dbReference>
<gene>
    <name evidence="5" type="primary">susG</name>
    <name evidence="5" type="ORF">NCTC7812_00128</name>
</gene>